<dbReference type="RefSeq" id="WP_138865160.1">
    <property type="nucleotide sequence ID" value="NZ_VCPC01000004.1"/>
</dbReference>
<dbReference type="PIRSF" id="PIRSF006470">
    <property type="entry name" value="DctB"/>
    <property type="match status" value="1"/>
</dbReference>
<evidence type="ECO:0000256" key="3">
    <source>
        <dbReference type="ARBA" id="ARBA00022448"/>
    </source>
</evidence>
<keyword evidence="7" id="KW-1185">Reference proteome</keyword>
<dbReference type="PANTHER" id="PTHR33376">
    <property type="match status" value="1"/>
</dbReference>
<comment type="similarity">
    <text evidence="2">Belongs to the bacterial solute-binding protein 7 family.</text>
</comment>
<dbReference type="EMBL" id="VCPC01000004">
    <property type="protein sequence ID" value="TMV10586.1"/>
    <property type="molecule type" value="Genomic_DNA"/>
</dbReference>
<accession>A0ABY2X6S3</accession>
<dbReference type="CDD" id="cd13603">
    <property type="entry name" value="PBP2_TRAP_Siap_TeaA_like"/>
    <property type="match status" value="1"/>
</dbReference>
<dbReference type="NCBIfam" id="TIGR00787">
    <property type="entry name" value="dctP"/>
    <property type="match status" value="1"/>
</dbReference>
<dbReference type="Gene3D" id="3.40.190.170">
    <property type="entry name" value="Bacterial extracellular solute-binding protein, family 7"/>
    <property type="match status" value="1"/>
</dbReference>
<dbReference type="Proteomes" id="UP001191082">
    <property type="component" value="Unassembled WGS sequence"/>
</dbReference>
<evidence type="ECO:0000256" key="4">
    <source>
        <dbReference type="ARBA" id="ARBA00022729"/>
    </source>
</evidence>
<comment type="subcellular location">
    <subcellularLocation>
        <location evidence="1">Periplasm</location>
    </subcellularLocation>
</comment>
<evidence type="ECO:0000313" key="7">
    <source>
        <dbReference type="Proteomes" id="UP001191082"/>
    </source>
</evidence>
<dbReference type="PANTHER" id="PTHR33376:SF7">
    <property type="entry name" value="C4-DICARBOXYLATE-BINDING PROTEIN DCTB"/>
    <property type="match status" value="1"/>
</dbReference>
<keyword evidence="3" id="KW-0813">Transport</keyword>
<keyword evidence="4" id="KW-0732">Signal</keyword>
<dbReference type="InterPro" id="IPR018389">
    <property type="entry name" value="DctP_fam"/>
</dbReference>
<evidence type="ECO:0000256" key="2">
    <source>
        <dbReference type="ARBA" id="ARBA00009023"/>
    </source>
</evidence>
<reference evidence="6 7" key="1">
    <citation type="submission" date="2019-05" db="EMBL/GenBank/DDBJ databases">
        <title>Marivita sp. nov. isolated from sea sediment.</title>
        <authorList>
            <person name="Kim W."/>
        </authorList>
    </citation>
    <scope>NUCLEOTIDE SEQUENCE [LARGE SCALE GENOMIC DNA]</scope>
    <source>
        <strain evidence="6 7">CAU 1492</strain>
    </source>
</reference>
<keyword evidence="5" id="KW-0574">Periplasm</keyword>
<dbReference type="Pfam" id="PF03480">
    <property type="entry name" value="DctP"/>
    <property type="match status" value="1"/>
</dbReference>
<proteinExistence type="inferred from homology"/>
<sequence>MFPLNSSLSFRRLAASVVVLAGLSVPLAAQDYVARIGHLESMQQSRHIHLEQVAELVSERTGGAVAFEIFPQGQLGNQREMTEAVQLGTLEATVSPAAFLGGFNPVVSILDIPYLLPADDAKAQALRDGPFGQALLDSFASRGVVGVALWPNGRKNFTSNKPLDSMADFADQKFRVMDSRILIEQFGALGASAVALPFGELYTSLQTGVVDGQENPLDTILRMKFHEVQKHLVVSDHGAMEDVVLFNPTWWNDLPQEHRDVIVAAFAEVIPALTAHKAEAVKAALTEIETSGIDVRKVSEEEAAELRAAMYAPSAAAYVERAGAEGQALLDLYEEQLSAQ</sequence>
<evidence type="ECO:0000256" key="1">
    <source>
        <dbReference type="ARBA" id="ARBA00004418"/>
    </source>
</evidence>
<dbReference type="InterPro" id="IPR038404">
    <property type="entry name" value="TRAP_DctP_sf"/>
</dbReference>
<name>A0ABY2X6S3_9RHOB</name>
<comment type="caution">
    <text evidence="6">The sequence shown here is derived from an EMBL/GenBank/DDBJ whole genome shotgun (WGS) entry which is preliminary data.</text>
</comment>
<gene>
    <name evidence="6" type="ORF">FGK64_17550</name>
</gene>
<organism evidence="6 7">
    <name type="scientific">Arenibacterium halophilum</name>
    <dbReference type="NCBI Taxonomy" id="2583821"/>
    <lineage>
        <taxon>Bacteria</taxon>
        <taxon>Pseudomonadati</taxon>
        <taxon>Pseudomonadota</taxon>
        <taxon>Alphaproteobacteria</taxon>
        <taxon>Rhodobacterales</taxon>
        <taxon>Paracoccaceae</taxon>
        <taxon>Arenibacterium</taxon>
    </lineage>
</organism>
<evidence type="ECO:0000313" key="6">
    <source>
        <dbReference type="EMBL" id="TMV10586.1"/>
    </source>
</evidence>
<evidence type="ECO:0000256" key="5">
    <source>
        <dbReference type="ARBA" id="ARBA00022764"/>
    </source>
</evidence>
<dbReference type="InterPro" id="IPR004682">
    <property type="entry name" value="TRAP_DctP"/>
</dbReference>
<protein>
    <submittedName>
        <fullName evidence="6">TRAP transporter substrate-binding protein</fullName>
    </submittedName>
</protein>
<dbReference type="NCBIfam" id="NF037995">
    <property type="entry name" value="TRAP_S1"/>
    <property type="match status" value="1"/>
</dbReference>